<reference evidence="2 3" key="1">
    <citation type="journal article" date="2017" name="PLoS Biol.">
        <title>The sea cucumber genome provides insights into morphological evolution and visceral regeneration.</title>
        <authorList>
            <person name="Zhang X."/>
            <person name="Sun L."/>
            <person name="Yuan J."/>
            <person name="Sun Y."/>
            <person name="Gao Y."/>
            <person name="Zhang L."/>
            <person name="Li S."/>
            <person name="Dai H."/>
            <person name="Hamel J.F."/>
            <person name="Liu C."/>
            <person name="Yu Y."/>
            <person name="Liu S."/>
            <person name="Lin W."/>
            <person name="Guo K."/>
            <person name="Jin S."/>
            <person name="Xu P."/>
            <person name="Storey K.B."/>
            <person name="Huan P."/>
            <person name="Zhang T."/>
            <person name="Zhou Y."/>
            <person name="Zhang J."/>
            <person name="Lin C."/>
            <person name="Li X."/>
            <person name="Xing L."/>
            <person name="Huo D."/>
            <person name="Sun M."/>
            <person name="Wang L."/>
            <person name="Mercier A."/>
            <person name="Li F."/>
            <person name="Yang H."/>
            <person name="Xiang J."/>
        </authorList>
    </citation>
    <scope>NUCLEOTIDE SEQUENCE [LARGE SCALE GENOMIC DNA]</scope>
    <source>
        <strain evidence="2">Shaxun</strain>
        <tissue evidence="2">Muscle</tissue>
    </source>
</reference>
<gene>
    <name evidence="2" type="ORF">BSL78_14037</name>
</gene>
<accession>A0A2G8KM70</accession>
<dbReference type="Proteomes" id="UP000230750">
    <property type="component" value="Unassembled WGS sequence"/>
</dbReference>
<name>A0A2G8KM70_STIJA</name>
<dbReference type="EMBL" id="MRZV01000481">
    <property type="protein sequence ID" value="PIK49101.1"/>
    <property type="molecule type" value="Genomic_DNA"/>
</dbReference>
<dbReference type="PANTHER" id="PTHR31025">
    <property type="entry name" value="SI:CH211-196P9.1-RELATED"/>
    <property type="match status" value="1"/>
</dbReference>
<feature type="compositionally biased region" description="Low complexity" evidence="1">
    <location>
        <begin position="21"/>
        <end position="30"/>
    </location>
</feature>
<sequence>MIQLAHQKESCQSTSQAEDISSASTSSSHSWNVEEDCSTGESDVKRKWLEMKQWPDKFALPRLPVVLEGKLNAERMPNDRERRQIVQTLFDYMAGFTSYPLSAHYSEAVRCLLEKYPFLGKETIPGARPVEYWRMKIMDKFRNERKHMPVEKKRKSSGVTPAKAVDDQQLVDDTASIQRHKKWMQEEARRARQNEVKISQMMEITFQSRRKWIIDEKPTVAELKREFPCLFSQRQILIEMRRITPSIDACHAKDLLMSNLEAYAKYLIDSCQSKKNAKAIVNNYREAIANLPTTKLKKQRSSQLLYLYRSTLRRKAVFLPRWRSGGRFTSYSTPKSLLQRRSVRP</sequence>
<comment type="caution">
    <text evidence="2">The sequence shown here is derived from an EMBL/GenBank/DDBJ whole genome shotgun (WGS) entry which is preliminary data.</text>
</comment>
<dbReference type="AlphaFoldDB" id="A0A2G8KM70"/>
<feature type="region of interest" description="Disordered" evidence="1">
    <location>
        <begin position="1"/>
        <end position="38"/>
    </location>
</feature>
<dbReference type="OrthoDB" id="6512834at2759"/>
<keyword evidence="3" id="KW-1185">Reference proteome</keyword>
<organism evidence="2 3">
    <name type="scientific">Stichopus japonicus</name>
    <name type="common">Sea cucumber</name>
    <dbReference type="NCBI Taxonomy" id="307972"/>
    <lineage>
        <taxon>Eukaryota</taxon>
        <taxon>Metazoa</taxon>
        <taxon>Echinodermata</taxon>
        <taxon>Eleutherozoa</taxon>
        <taxon>Echinozoa</taxon>
        <taxon>Holothuroidea</taxon>
        <taxon>Aspidochirotacea</taxon>
        <taxon>Aspidochirotida</taxon>
        <taxon>Stichopodidae</taxon>
        <taxon>Apostichopus</taxon>
    </lineage>
</organism>
<evidence type="ECO:0000313" key="2">
    <source>
        <dbReference type="EMBL" id="PIK49101.1"/>
    </source>
</evidence>
<protein>
    <submittedName>
        <fullName evidence="2">Uncharacterized protein</fullName>
    </submittedName>
</protein>
<evidence type="ECO:0000313" key="3">
    <source>
        <dbReference type="Proteomes" id="UP000230750"/>
    </source>
</evidence>
<proteinExistence type="predicted"/>
<feature type="compositionally biased region" description="Polar residues" evidence="1">
    <location>
        <begin position="10"/>
        <end position="19"/>
    </location>
</feature>
<evidence type="ECO:0000256" key="1">
    <source>
        <dbReference type="SAM" id="MobiDB-lite"/>
    </source>
</evidence>
<dbReference type="PANTHER" id="PTHR31025:SF25">
    <property type="entry name" value="ZINC FINGER (C2H2)-60"/>
    <property type="match status" value="1"/>
</dbReference>